<dbReference type="CDD" id="cd05154">
    <property type="entry name" value="ACAD10_11_N-like"/>
    <property type="match status" value="1"/>
</dbReference>
<dbReference type="Pfam" id="PF01636">
    <property type="entry name" value="APH"/>
    <property type="match status" value="1"/>
</dbReference>
<protein>
    <submittedName>
        <fullName evidence="2">Phosphotransferase family protein</fullName>
    </submittedName>
</protein>
<dbReference type="PANTHER" id="PTHR47829:SF1">
    <property type="entry name" value="HAD FAMILY PHOSPHATASE"/>
    <property type="match status" value="1"/>
</dbReference>
<sequence>MTAASGAGPSGAGPVRDEDAFDVPRVATWLRENATDARGLGGIPEVGQFGGGASNLTYLLRYAASPTAPAGRDLVLRRPPAGTKAKGAHDMRREHDLQAALAPVFPLVPRMVACCQDHEVLGSDFYVMERVAGIILRRNLPVELGLDADTTRRLCVAAVDTLADLHAVDVEAAGLAGLGRGPGYVGRQVAGWSERYRKARTPDVPDAEAVMAWLAAEQPPDVATVLIHNDFRFDNLVLDPTDPTRIVGVLDWELATVGDPLMDLGSALAYWVQADDDLVMQRMRRQPTHAPGMLTRAEVVERYTERAGLVVSPEQWRFYEVFGLFRLAVIAQQIYYRFVHGQTTNPAFAEFGAAVAYLDYRSRSILETRG</sequence>
<dbReference type="Gene3D" id="3.30.200.20">
    <property type="entry name" value="Phosphorylase Kinase, domain 1"/>
    <property type="match status" value="1"/>
</dbReference>
<dbReference type="PANTHER" id="PTHR47829">
    <property type="entry name" value="HYDROLASE, PUTATIVE (AFU_ORTHOLOGUE AFUA_1G12880)-RELATED"/>
    <property type="match status" value="1"/>
</dbReference>
<dbReference type="InterPro" id="IPR011009">
    <property type="entry name" value="Kinase-like_dom_sf"/>
</dbReference>
<dbReference type="InterPro" id="IPR052898">
    <property type="entry name" value="ACAD10-like"/>
</dbReference>
<accession>A0A934X4H5</accession>
<name>A0A934X4H5_9MICO</name>
<feature type="domain" description="Aminoglycoside phosphotransferase" evidence="1">
    <location>
        <begin position="48"/>
        <end position="286"/>
    </location>
</feature>
<dbReference type="EMBL" id="JADIXZ010000004">
    <property type="protein sequence ID" value="MBK6300907.1"/>
    <property type="molecule type" value="Genomic_DNA"/>
</dbReference>
<dbReference type="InterPro" id="IPR041726">
    <property type="entry name" value="ACAD10_11_N"/>
</dbReference>
<evidence type="ECO:0000313" key="3">
    <source>
        <dbReference type="Proteomes" id="UP000718281"/>
    </source>
</evidence>
<dbReference type="InterPro" id="IPR002575">
    <property type="entry name" value="Aminoglycoside_PTrfase"/>
</dbReference>
<organism evidence="2 3">
    <name type="scientific">Candidatus Phosphoribacter hodrii</name>
    <dbReference type="NCBI Taxonomy" id="2953743"/>
    <lineage>
        <taxon>Bacteria</taxon>
        <taxon>Bacillati</taxon>
        <taxon>Actinomycetota</taxon>
        <taxon>Actinomycetes</taxon>
        <taxon>Micrococcales</taxon>
        <taxon>Dermatophilaceae</taxon>
        <taxon>Candidatus Phosphoribacter</taxon>
    </lineage>
</organism>
<comment type="caution">
    <text evidence="2">The sequence shown here is derived from an EMBL/GenBank/DDBJ whole genome shotgun (WGS) entry which is preliminary data.</text>
</comment>
<dbReference type="AlphaFoldDB" id="A0A934X4H5"/>
<dbReference type="Proteomes" id="UP000718281">
    <property type="component" value="Unassembled WGS sequence"/>
</dbReference>
<dbReference type="SUPFAM" id="SSF56112">
    <property type="entry name" value="Protein kinase-like (PK-like)"/>
    <property type="match status" value="1"/>
</dbReference>
<dbReference type="Gene3D" id="3.90.1200.10">
    <property type="match status" value="1"/>
</dbReference>
<evidence type="ECO:0000259" key="1">
    <source>
        <dbReference type="Pfam" id="PF01636"/>
    </source>
</evidence>
<gene>
    <name evidence="2" type="ORF">IPF40_07600</name>
</gene>
<reference evidence="2 3" key="1">
    <citation type="submission" date="2020-10" db="EMBL/GenBank/DDBJ databases">
        <title>Connecting structure to function with the recovery of over 1000 high-quality activated sludge metagenome-assembled genomes encoding full-length rRNA genes using long-read sequencing.</title>
        <authorList>
            <person name="Singleton C.M."/>
            <person name="Petriglieri F."/>
            <person name="Kristensen J.M."/>
            <person name="Kirkegaard R.H."/>
            <person name="Michaelsen T.Y."/>
            <person name="Andersen M.H."/>
            <person name="Karst S.M."/>
            <person name="Dueholm M.S."/>
            <person name="Nielsen P.H."/>
            <person name="Albertsen M."/>
        </authorList>
    </citation>
    <scope>NUCLEOTIDE SEQUENCE [LARGE SCALE GENOMIC DNA]</scope>
    <source>
        <strain evidence="2">AalE_18-Q3-R2-46_BAT3C.188</strain>
    </source>
</reference>
<proteinExistence type="predicted"/>
<evidence type="ECO:0000313" key="2">
    <source>
        <dbReference type="EMBL" id="MBK6300907.1"/>
    </source>
</evidence>